<feature type="region of interest" description="Disordered" evidence="1">
    <location>
        <begin position="128"/>
        <end position="158"/>
    </location>
</feature>
<evidence type="ECO:0000313" key="3">
    <source>
        <dbReference type="EMBL" id="KQJ99638.1"/>
    </source>
</evidence>
<evidence type="ECO:0000256" key="2">
    <source>
        <dbReference type="SAM" id="SignalP"/>
    </source>
</evidence>
<protein>
    <submittedName>
        <fullName evidence="3 4">Uncharacterized protein</fullName>
    </submittedName>
</protein>
<feature type="signal peptide" evidence="2">
    <location>
        <begin position="1"/>
        <end position="25"/>
    </location>
</feature>
<reference evidence="3 4" key="1">
    <citation type="journal article" date="2010" name="Nature">
        <title>Genome sequencing and analysis of the model grass Brachypodium distachyon.</title>
        <authorList>
            <consortium name="International Brachypodium Initiative"/>
        </authorList>
    </citation>
    <scope>NUCLEOTIDE SEQUENCE [LARGE SCALE GENOMIC DNA]</scope>
    <source>
        <strain evidence="3 4">Bd21</strain>
    </source>
</reference>
<dbReference type="AlphaFoldDB" id="I1IA23"/>
<dbReference type="RefSeq" id="XP_003572567.1">
    <property type="nucleotide sequence ID" value="XM_003572519.3"/>
</dbReference>
<evidence type="ECO:0000313" key="4">
    <source>
        <dbReference type="EnsemblPlants" id="KQJ99638"/>
    </source>
</evidence>
<gene>
    <name evidence="4" type="primary">LOC100834326</name>
    <name evidence="3" type="ORF">BRADI_3g44430v3</name>
</gene>
<dbReference type="KEGG" id="bdi:100834326"/>
<evidence type="ECO:0000313" key="5">
    <source>
        <dbReference type="Proteomes" id="UP000008810"/>
    </source>
</evidence>
<dbReference type="OrthoDB" id="686411at2759"/>
<dbReference type="GeneID" id="100834326"/>
<accession>I1IA23</accession>
<organism evidence="4">
    <name type="scientific">Brachypodium distachyon</name>
    <name type="common">Purple false brome</name>
    <name type="synonym">Trachynia distachya</name>
    <dbReference type="NCBI Taxonomy" id="15368"/>
    <lineage>
        <taxon>Eukaryota</taxon>
        <taxon>Viridiplantae</taxon>
        <taxon>Streptophyta</taxon>
        <taxon>Embryophyta</taxon>
        <taxon>Tracheophyta</taxon>
        <taxon>Spermatophyta</taxon>
        <taxon>Magnoliopsida</taxon>
        <taxon>Liliopsida</taxon>
        <taxon>Poales</taxon>
        <taxon>Poaceae</taxon>
        <taxon>BOP clade</taxon>
        <taxon>Pooideae</taxon>
        <taxon>Stipodae</taxon>
        <taxon>Brachypodieae</taxon>
        <taxon>Brachypodium</taxon>
    </lineage>
</organism>
<reference evidence="4" key="3">
    <citation type="submission" date="2018-08" db="UniProtKB">
        <authorList>
            <consortium name="EnsemblPlants"/>
        </authorList>
    </citation>
    <scope>IDENTIFICATION</scope>
    <source>
        <strain evidence="4">cv. Bd21</strain>
    </source>
</reference>
<keyword evidence="5" id="KW-1185">Reference proteome</keyword>
<feature type="compositionally biased region" description="Pro residues" evidence="1">
    <location>
        <begin position="128"/>
        <end position="148"/>
    </location>
</feature>
<dbReference type="Gramene" id="KQJ99638">
    <property type="protein sequence ID" value="KQJ99638"/>
    <property type="gene ID" value="BRADI_3g44430v3"/>
</dbReference>
<dbReference type="STRING" id="15368.I1IA23"/>
<dbReference type="EMBL" id="CM000882">
    <property type="protein sequence ID" value="KQJ99638.1"/>
    <property type="molecule type" value="Genomic_DNA"/>
</dbReference>
<dbReference type="HOGENOM" id="CLU_132283_0_0_1"/>
<dbReference type="EnsemblPlants" id="KQJ99638">
    <property type="protein sequence ID" value="KQJ99638"/>
    <property type="gene ID" value="BRADI_3g44430v3"/>
</dbReference>
<evidence type="ECO:0000256" key="1">
    <source>
        <dbReference type="SAM" id="MobiDB-lite"/>
    </source>
</evidence>
<name>I1IA23_BRADI</name>
<dbReference type="OMA" id="CMIRCAM"/>
<keyword evidence="2" id="KW-0732">Signal</keyword>
<sequence>MASTSRSFFLLALVALSGVADLAAAVRPPIDTAEIHGPGKNLPVTYTGVDDHAVEAAEEQISAAVKRAAASASAAQLDGLFNCMIGCITTVMNCAFGCMAKGPDLPLCVISCNQKSIVCMIRCAMTPSPPGPKPPAPKPSPPKPPPPAYAAHGTETST</sequence>
<feature type="chain" id="PRO_5014095211" evidence="2">
    <location>
        <begin position="26"/>
        <end position="158"/>
    </location>
</feature>
<dbReference type="eggNOG" id="ENOG502R6YJ">
    <property type="taxonomic scope" value="Eukaryota"/>
</dbReference>
<dbReference type="Proteomes" id="UP000008810">
    <property type="component" value="Chromosome 3"/>
</dbReference>
<reference evidence="3" key="2">
    <citation type="submission" date="2017-06" db="EMBL/GenBank/DDBJ databases">
        <title>WGS assembly of Brachypodium distachyon.</title>
        <authorList>
            <consortium name="The International Brachypodium Initiative"/>
            <person name="Lucas S."/>
            <person name="Harmon-Smith M."/>
            <person name="Lail K."/>
            <person name="Tice H."/>
            <person name="Grimwood J."/>
            <person name="Bruce D."/>
            <person name="Barry K."/>
            <person name="Shu S."/>
            <person name="Lindquist E."/>
            <person name="Wang M."/>
            <person name="Pitluck S."/>
            <person name="Vogel J.P."/>
            <person name="Garvin D.F."/>
            <person name="Mockler T.C."/>
            <person name="Schmutz J."/>
            <person name="Rokhsar D."/>
            <person name="Bevan M.W."/>
        </authorList>
    </citation>
    <scope>NUCLEOTIDE SEQUENCE</scope>
    <source>
        <strain evidence="3">Bd21</strain>
    </source>
</reference>
<proteinExistence type="predicted"/>